<dbReference type="InParanoid" id="A0A1D3D721"/>
<protein>
    <recommendedName>
        <fullName evidence="5">Transmembrane protein</fullName>
    </recommendedName>
</protein>
<dbReference type="EMBL" id="JROU02000464">
    <property type="protein sequence ID" value="OEH79220.1"/>
    <property type="molecule type" value="Genomic_DNA"/>
</dbReference>
<name>A0A1D3D721_9EIME</name>
<proteinExistence type="predicted"/>
<keyword evidence="2" id="KW-0732">Signal</keyword>
<feature type="compositionally biased region" description="Basic and acidic residues" evidence="1">
    <location>
        <begin position="309"/>
        <end position="324"/>
    </location>
</feature>
<keyword evidence="4" id="KW-1185">Reference proteome</keyword>
<feature type="region of interest" description="Disordered" evidence="1">
    <location>
        <begin position="146"/>
        <end position="165"/>
    </location>
</feature>
<reference evidence="3 4" key="1">
    <citation type="journal article" date="2016" name="BMC Genomics">
        <title>Comparative genomics reveals Cyclospora cayetanensis possesses coccidia-like metabolism and invasion components but unique surface antigens.</title>
        <authorList>
            <person name="Liu S."/>
            <person name="Wang L."/>
            <person name="Zheng H."/>
            <person name="Xu Z."/>
            <person name="Roellig D.M."/>
            <person name="Li N."/>
            <person name="Frace M.A."/>
            <person name="Tang K."/>
            <person name="Arrowood M.J."/>
            <person name="Moss D.M."/>
            <person name="Zhang L."/>
            <person name="Feng Y."/>
            <person name="Xiao L."/>
        </authorList>
    </citation>
    <scope>NUCLEOTIDE SEQUENCE [LARGE SCALE GENOMIC DNA]</scope>
    <source>
        <strain evidence="3 4">CHN_HEN01</strain>
    </source>
</reference>
<evidence type="ECO:0000313" key="3">
    <source>
        <dbReference type="EMBL" id="OEH79220.1"/>
    </source>
</evidence>
<feature type="chain" id="PRO_5008914201" description="Transmembrane protein" evidence="2">
    <location>
        <begin position="18"/>
        <end position="330"/>
    </location>
</feature>
<evidence type="ECO:0000256" key="2">
    <source>
        <dbReference type="SAM" id="SignalP"/>
    </source>
</evidence>
<feature type="region of interest" description="Disordered" evidence="1">
    <location>
        <begin position="47"/>
        <end position="67"/>
    </location>
</feature>
<comment type="caution">
    <text evidence="3">The sequence shown here is derived from an EMBL/GenBank/DDBJ whole genome shotgun (WGS) entry which is preliminary data.</text>
</comment>
<evidence type="ECO:0008006" key="5">
    <source>
        <dbReference type="Google" id="ProtNLM"/>
    </source>
</evidence>
<accession>A0A1D3D721</accession>
<feature type="signal peptide" evidence="2">
    <location>
        <begin position="1"/>
        <end position="17"/>
    </location>
</feature>
<gene>
    <name evidence="3" type="ORF">cyc_01533</name>
</gene>
<dbReference type="AlphaFoldDB" id="A0A1D3D721"/>
<feature type="region of interest" description="Disordered" evidence="1">
    <location>
        <begin position="270"/>
        <end position="330"/>
    </location>
</feature>
<evidence type="ECO:0000313" key="4">
    <source>
        <dbReference type="Proteomes" id="UP000095192"/>
    </source>
</evidence>
<feature type="compositionally biased region" description="Polar residues" evidence="1">
    <location>
        <begin position="238"/>
        <end position="248"/>
    </location>
</feature>
<dbReference type="VEuPathDB" id="ToxoDB:cyc_01533"/>
<sequence>MAVCTLTAVLASVFVIAKRWQYLSLNKVGTYTRYLALGPNPGGAEGGICGGQDLGSSDDGPAKSEERRRGLLMTRRQLQDSTAYESKCIRHFEKDRSAGLFHPFKELPASRPLYLDPQMVRSQLLHATGSTFLTGMQGPLHFSLDPSSHPEGDATQQGGIGGHTESGEPGGVLILASLPLPPHPYDRYVGALVFSETSRESSAEFGLQHFEAWTWVSGGEPSGTPSFVGSEQPDVESETSQQQAQSVSSNLNAYAAPCYSSWYEPVEVGEGTPEGWVGGTGEMQEGLQEAEETSAAQYDPLEQGGGPGEKADGRRRLKAEEKENSQILTY</sequence>
<evidence type="ECO:0000256" key="1">
    <source>
        <dbReference type="SAM" id="MobiDB-lite"/>
    </source>
</evidence>
<organism evidence="3 4">
    <name type="scientific">Cyclospora cayetanensis</name>
    <dbReference type="NCBI Taxonomy" id="88456"/>
    <lineage>
        <taxon>Eukaryota</taxon>
        <taxon>Sar</taxon>
        <taxon>Alveolata</taxon>
        <taxon>Apicomplexa</taxon>
        <taxon>Conoidasida</taxon>
        <taxon>Coccidia</taxon>
        <taxon>Eucoccidiorida</taxon>
        <taxon>Eimeriorina</taxon>
        <taxon>Eimeriidae</taxon>
        <taxon>Cyclospora</taxon>
    </lineage>
</organism>
<feature type="region of interest" description="Disordered" evidence="1">
    <location>
        <begin position="216"/>
        <end position="248"/>
    </location>
</feature>
<dbReference type="Proteomes" id="UP000095192">
    <property type="component" value="Unassembled WGS sequence"/>
</dbReference>